<protein>
    <submittedName>
        <fullName evidence="2">Uncharacterized protein</fullName>
    </submittedName>
</protein>
<dbReference type="EMBL" id="CACRTE010000058">
    <property type="protein sequence ID" value="VYT52555.1"/>
    <property type="molecule type" value="Genomic_DNA"/>
</dbReference>
<name>A0A6N2XEA5_CLOIN</name>
<keyword evidence="1" id="KW-0812">Transmembrane</keyword>
<accession>A0A6N2XEA5</accession>
<keyword evidence="1" id="KW-0472">Membrane</keyword>
<dbReference type="AlphaFoldDB" id="A0A6N2XEA5"/>
<organism evidence="2">
    <name type="scientific">Clostridium innocuum</name>
    <dbReference type="NCBI Taxonomy" id="1522"/>
    <lineage>
        <taxon>Bacteria</taxon>
        <taxon>Bacillati</taxon>
        <taxon>Bacillota</taxon>
        <taxon>Clostridia</taxon>
        <taxon>Eubacteriales</taxon>
        <taxon>Clostridiaceae</taxon>
        <taxon>Clostridium</taxon>
    </lineage>
</organism>
<reference evidence="2" key="1">
    <citation type="submission" date="2019-11" db="EMBL/GenBank/DDBJ databases">
        <authorList>
            <person name="Feng L."/>
        </authorList>
    </citation>
    <scope>NUCLEOTIDE SEQUENCE</scope>
    <source>
        <strain evidence="2">CinnocuumLFYP12</strain>
    </source>
</reference>
<proteinExistence type="predicted"/>
<feature type="transmembrane region" description="Helical" evidence="1">
    <location>
        <begin position="12"/>
        <end position="29"/>
    </location>
</feature>
<evidence type="ECO:0000313" key="2">
    <source>
        <dbReference type="EMBL" id="VYT52555.1"/>
    </source>
</evidence>
<gene>
    <name evidence="2" type="ORF">CILFYP12_04303</name>
</gene>
<sequence>MELLTFVKDYWAILIFLGTMFAWILKYIIALQNGIKAILHDRIIQKCEYMINREYVTSDDLEELEYLNGPYKALGGNGTVEVMLREVHKLPKKK</sequence>
<keyword evidence="1" id="KW-1133">Transmembrane helix</keyword>
<evidence type="ECO:0000256" key="1">
    <source>
        <dbReference type="SAM" id="Phobius"/>
    </source>
</evidence>